<evidence type="ECO:0000256" key="2">
    <source>
        <dbReference type="ARBA" id="ARBA00022649"/>
    </source>
</evidence>
<dbReference type="AlphaFoldDB" id="A0A3M5UIM4"/>
<gene>
    <name evidence="4" type="ORF">ALP29_04462</name>
</gene>
<comment type="caution">
    <text evidence="4">The sequence shown here is derived from an EMBL/GenBank/DDBJ whole genome shotgun (WGS) entry which is preliminary data.</text>
</comment>
<dbReference type="EMBL" id="RBUA01001337">
    <property type="protein sequence ID" value="RMU45147.1"/>
    <property type="molecule type" value="Genomic_DNA"/>
</dbReference>
<comment type="similarity">
    <text evidence="1">Belongs to the ribosome association toxin RatA family.</text>
</comment>
<dbReference type="Pfam" id="PF03364">
    <property type="entry name" value="Polyketide_cyc"/>
    <property type="match status" value="1"/>
</dbReference>
<keyword evidence="2" id="KW-1277">Toxin-antitoxin system</keyword>
<proteinExistence type="inferred from homology"/>
<evidence type="ECO:0000259" key="3">
    <source>
        <dbReference type="Pfam" id="PF03364"/>
    </source>
</evidence>
<protein>
    <recommendedName>
        <fullName evidence="3">Coenzyme Q-binding protein COQ10 START domain-containing protein</fullName>
    </recommendedName>
</protein>
<evidence type="ECO:0000313" key="5">
    <source>
        <dbReference type="Proteomes" id="UP000280395"/>
    </source>
</evidence>
<dbReference type="SUPFAM" id="SSF55961">
    <property type="entry name" value="Bet v1-like"/>
    <property type="match status" value="1"/>
</dbReference>
<organism evidence="4 5">
    <name type="scientific">Pseudomonas syringae pv. avii</name>
    <dbReference type="NCBI Taxonomy" id="663959"/>
    <lineage>
        <taxon>Bacteria</taxon>
        <taxon>Pseudomonadati</taxon>
        <taxon>Pseudomonadota</taxon>
        <taxon>Gammaproteobacteria</taxon>
        <taxon>Pseudomonadales</taxon>
        <taxon>Pseudomonadaceae</taxon>
        <taxon>Pseudomonas</taxon>
        <taxon>Pseudomonas syringae</taxon>
    </lineage>
</organism>
<evidence type="ECO:0000313" key="4">
    <source>
        <dbReference type="EMBL" id="RMU45147.1"/>
    </source>
</evidence>
<name>A0A3M5UIM4_PSESX</name>
<evidence type="ECO:0000256" key="1">
    <source>
        <dbReference type="ARBA" id="ARBA00008918"/>
    </source>
</evidence>
<dbReference type="InterPro" id="IPR005031">
    <property type="entry name" value="COQ10_START"/>
</dbReference>
<sequence length="152" mass="17202">MEFSPMQEVNVQAHIPHACADEVFAVISDFSNYVELCESVRNISINKVSDQVSFTSWEVNFHSGILKWQERDTFNADTREIHFEQMAGDVDHFSGTWHVLPDGKDAIITFKSRFDLGLPMLADMLDPVAKQAIRDNIHSIITGLFPASYLKA</sequence>
<feature type="domain" description="Coenzyme Q-binding protein COQ10 START" evidence="3">
    <location>
        <begin position="20"/>
        <end position="139"/>
    </location>
</feature>
<accession>A0A3M5UIM4</accession>
<dbReference type="Proteomes" id="UP000280395">
    <property type="component" value="Unassembled WGS sequence"/>
</dbReference>
<dbReference type="Gene3D" id="3.30.530.20">
    <property type="match status" value="1"/>
</dbReference>
<reference evidence="4 5" key="1">
    <citation type="submission" date="2018-08" db="EMBL/GenBank/DDBJ databases">
        <title>Recombination of ecologically and evolutionarily significant loci maintains genetic cohesion in the Pseudomonas syringae species complex.</title>
        <authorList>
            <person name="Dillon M."/>
            <person name="Thakur S."/>
            <person name="Almeida R.N.D."/>
            <person name="Weir B.S."/>
            <person name="Guttman D.S."/>
        </authorList>
    </citation>
    <scope>NUCLEOTIDE SEQUENCE [LARGE SCALE GENOMIC DNA]</scope>
    <source>
        <strain evidence="4 5">ICMP 14479</strain>
    </source>
</reference>
<dbReference type="InterPro" id="IPR023393">
    <property type="entry name" value="START-like_dom_sf"/>
</dbReference>